<feature type="region of interest" description="Disordered" evidence="6">
    <location>
        <begin position="1"/>
        <end position="78"/>
    </location>
</feature>
<gene>
    <name evidence="8" type="ORF">PCOR1329_LOCUS36122</name>
</gene>
<proteinExistence type="inferred from homology"/>
<comment type="subcellular location">
    <subcellularLocation>
        <location evidence="1">Membrane</location>
        <topology evidence="1">Multi-pass membrane protein</topology>
    </subcellularLocation>
</comment>
<evidence type="ECO:0000313" key="8">
    <source>
        <dbReference type="EMBL" id="CAK0840772.1"/>
    </source>
</evidence>
<evidence type="ECO:0000313" key="9">
    <source>
        <dbReference type="Proteomes" id="UP001189429"/>
    </source>
</evidence>
<evidence type="ECO:0000256" key="3">
    <source>
        <dbReference type="ARBA" id="ARBA00022692"/>
    </source>
</evidence>
<keyword evidence="3 7" id="KW-0812">Transmembrane</keyword>
<dbReference type="EMBL" id="CAUYUJ010014399">
    <property type="protein sequence ID" value="CAK0840772.1"/>
    <property type="molecule type" value="Genomic_DNA"/>
</dbReference>
<organism evidence="8 9">
    <name type="scientific">Prorocentrum cordatum</name>
    <dbReference type="NCBI Taxonomy" id="2364126"/>
    <lineage>
        <taxon>Eukaryota</taxon>
        <taxon>Sar</taxon>
        <taxon>Alveolata</taxon>
        <taxon>Dinophyceae</taxon>
        <taxon>Prorocentrales</taxon>
        <taxon>Prorocentraceae</taxon>
        <taxon>Prorocentrum</taxon>
    </lineage>
</organism>
<evidence type="ECO:0000256" key="7">
    <source>
        <dbReference type="SAM" id="Phobius"/>
    </source>
</evidence>
<dbReference type="PANTHER" id="PTHR21236">
    <property type="entry name" value="GOLGI MEMBRANE PROTEIN YIP1"/>
    <property type="match status" value="1"/>
</dbReference>
<evidence type="ECO:0000256" key="5">
    <source>
        <dbReference type="ARBA" id="ARBA00023136"/>
    </source>
</evidence>
<comment type="caution">
    <text evidence="8">The sequence shown here is derived from an EMBL/GenBank/DDBJ whole genome shotgun (WGS) entry which is preliminary data.</text>
</comment>
<dbReference type="InterPro" id="IPR045231">
    <property type="entry name" value="Yip1/4-like"/>
</dbReference>
<evidence type="ECO:0000256" key="2">
    <source>
        <dbReference type="ARBA" id="ARBA00010596"/>
    </source>
</evidence>
<reference evidence="8" key="1">
    <citation type="submission" date="2023-10" db="EMBL/GenBank/DDBJ databases">
        <authorList>
            <person name="Chen Y."/>
            <person name="Shah S."/>
            <person name="Dougan E. K."/>
            <person name="Thang M."/>
            <person name="Chan C."/>
        </authorList>
    </citation>
    <scope>NUCLEOTIDE SEQUENCE [LARGE SCALE GENOMIC DNA]</scope>
</reference>
<comment type="similarity">
    <text evidence="2">Belongs to the YIP1 family.</text>
</comment>
<keyword evidence="4 7" id="KW-1133">Transmembrane helix</keyword>
<protein>
    <recommendedName>
        <fullName evidence="10">Protein YIPF3</fullName>
    </recommendedName>
</protein>
<evidence type="ECO:0000256" key="4">
    <source>
        <dbReference type="ARBA" id="ARBA00022989"/>
    </source>
</evidence>
<accession>A0ABN9T6U1</accession>
<evidence type="ECO:0000256" key="1">
    <source>
        <dbReference type="ARBA" id="ARBA00004141"/>
    </source>
</evidence>
<dbReference type="PANTHER" id="PTHR21236:SF2">
    <property type="entry name" value="PROTEIN YIPF"/>
    <property type="match status" value="1"/>
</dbReference>
<evidence type="ECO:0000256" key="6">
    <source>
        <dbReference type="SAM" id="MobiDB-lite"/>
    </source>
</evidence>
<name>A0ABN9T6U1_9DINO</name>
<evidence type="ECO:0008006" key="10">
    <source>
        <dbReference type="Google" id="ProtNLM"/>
    </source>
</evidence>
<dbReference type="Proteomes" id="UP001189429">
    <property type="component" value="Unassembled WGS sequence"/>
</dbReference>
<feature type="transmembrane region" description="Helical" evidence="7">
    <location>
        <begin position="122"/>
        <end position="144"/>
    </location>
</feature>
<sequence length="161" mass="16578">MRAARGRGMDFYSPPAGNISAPFGAPQPPQPLGGAPMAPGPAPMGGSIGGPMQPGGVQPGIFSPGPAPQPAAYDEGDIENEPPLLEELGINVEHILARIKGVAFFKKVDQEVLSDLDLSGPLAIIMALACCLLLAGKISFSYLYGMGFSGSSRAPRESGCW</sequence>
<keyword evidence="5 7" id="KW-0472">Membrane</keyword>
<keyword evidence="9" id="KW-1185">Reference proteome</keyword>